<dbReference type="AlphaFoldDB" id="A0A1H8SY30"/>
<dbReference type="STRING" id="310780.SAMN05216267_104632"/>
<keyword evidence="1" id="KW-0812">Transmembrane</keyword>
<feature type="transmembrane region" description="Helical" evidence="1">
    <location>
        <begin position="13"/>
        <end position="46"/>
    </location>
</feature>
<evidence type="ECO:0000313" key="3">
    <source>
        <dbReference type="Proteomes" id="UP000181951"/>
    </source>
</evidence>
<dbReference type="EMBL" id="FODD01000046">
    <property type="protein sequence ID" value="SEO83224.1"/>
    <property type="molecule type" value="Genomic_DNA"/>
</dbReference>
<keyword evidence="3" id="KW-1185">Reference proteome</keyword>
<sequence>MNRWHARPRNWLIVAAFCTGFVCAAVWPLLTAYALGTIVAVCALWFGTRKLLTERRPAPAAEPAPAEQPSVCCCVCGGPKTVYENCNGLLFCWPCADCSCDQTPCVRTGIHDPTVSSEAADRARRVRVGGALREYLKANTAPPLRDQFGQTLPSLFSATEYDLADVAIAELAPELEALARVRKARDRIAHADPRNDAIWALDELDAALDNPAAEGGNR</sequence>
<evidence type="ECO:0000313" key="2">
    <source>
        <dbReference type="EMBL" id="SEO83224.1"/>
    </source>
</evidence>
<gene>
    <name evidence="2" type="ORF">SAMN05216267_104632</name>
</gene>
<dbReference type="Proteomes" id="UP000181951">
    <property type="component" value="Unassembled WGS sequence"/>
</dbReference>
<accession>A0A1H8SY30</accession>
<evidence type="ECO:0000256" key="1">
    <source>
        <dbReference type="SAM" id="Phobius"/>
    </source>
</evidence>
<keyword evidence="1" id="KW-1133">Transmembrane helix</keyword>
<name>A0A1H8SY30_9ACTN</name>
<protein>
    <submittedName>
        <fullName evidence="2">Uncharacterized protein</fullName>
    </submittedName>
</protein>
<dbReference type="RefSeq" id="WP_069462392.1">
    <property type="nucleotide sequence ID" value="NZ_FODD01000046.1"/>
</dbReference>
<keyword evidence="1" id="KW-0472">Membrane</keyword>
<proteinExistence type="predicted"/>
<reference evidence="2 3" key="1">
    <citation type="submission" date="2016-10" db="EMBL/GenBank/DDBJ databases">
        <authorList>
            <person name="de Groot N.N."/>
        </authorList>
    </citation>
    <scope>NUCLEOTIDE SEQUENCE [LARGE SCALE GENOMIC DNA]</scope>
    <source>
        <strain evidence="2 3">CGMCC 4.2026</strain>
    </source>
</reference>
<organism evidence="2 3">
    <name type="scientific">Actinacidiphila rubida</name>
    <dbReference type="NCBI Taxonomy" id="310780"/>
    <lineage>
        <taxon>Bacteria</taxon>
        <taxon>Bacillati</taxon>
        <taxon>Actinomycetota</taxon>
        <taxon>Actinomycetes</taxon>
        <taxon>Kitasatosporales</taxon>
        <taxon>Streptomycetaceae</taxon>
        <taxon>Actinacidiphila</taxon>
    </lineage>
</organism>